<organism evidence="1 2">
    <name type="scientific">Vibrio orientalis CIP 102891 = ATCC 33934</name>
    <dbReference type="NCBI Taxonomy" id="675816"/>
    <lineage>
        <taxon>Bacteria</taxon>
        <taxon>Pseudomonadati</taxon>
        <taxon>Pseudomonadota</taxon>
        <taxon>Gammaproteobacteria</taxon>
        <taxon>Vibrionales</taxon>
        <taxon>Vibrionaceae</taxon>
        <taxon>Vibrio</taxon>
        <taxon>Vibrio oreintalis group</taxon>
    </lineage>
</organism>
<dbReference type="AlphaFoldDB" id="F9SSP9"/>
<gene>
    <name evidence="1" type="ORF">VIOR3934_18580</name>
</gene>
<sequence length="45" mass="5192">MTIMFVCLEGYGRNQAEKRIKKLYDMNSDEAHIIMCASIKVVARN</sequence>
<evidence type="ECO:0000313" key="2">
    <source>
        <dbReference type="Proteomes" id="UP000002817"/>
    </source>
</evidence>
<name>F9SSP9_VIBOR</name>
<protein>
    <submittedName>
        <fullName evidence="1">Uncharacterized protein</fullName>
    </submittedName>
</protein>
<proteinExistence type="predicted"/>
<accession>F9SSP9</accession>
<dbReference type="Proteomes" id="UP000002817">
    <property type="component" value="Unassembled WGS sequence"/>
</dbReference>
<comment type="caution">
    <text evidence="1">The sequence shown here is derived from an EMBL/GenBank/DDBJ whole genome shotgun (WGS) entry which is preliminary data.</text>
</comment>
<dbReference type="EMBL" id="AFWH01000022">
    <property type="protein sequence ID" value="EGU50655.1"/>
    <property type="molecule type" value="Genomic_DNA"/>
</dbReference>
<evidence type="ECO:0000313" key="1">
    <source>
        <dbReference type="EMBL" id="EGU50655.1"/>
    </source>
</evidence>
<reference evidence="1 2" key="1">
    <citation type="journal article" date="2012" name="Int. J. Syst. Evol. Microbiol.">
        <title>Vibrio caribbeanicus sp. nov., isolated from the marine sponge Scleritoderma cyanea.</title>
        <authorList>
            <person name="Hoffmann M."/>
            <person name="Monday S.R."/>
            <person name="Allard M.W."/>
            <person name="Strain E.A."/>
            <person name="Whittaker P."/>
            <person name="Naum M."/>
            <person name="McCarthy P.J."/>
            <person name="Lopez J.V."/>
            <person name="Fischer M."/>
            <person name="Brown E.W."/>
        </authorList>
    </citation>
    <scope>NUCLEOTIDE SEQUENCE [LARGE SCALE GENOMIC DNA]</scope>
    <source>
        <strain evidence="2">CIP 102891 / ATCC 33934</strain>
    </source>
</reference>